<comment type="caution">
    <text evidence="3">The sequence shown here is derived from an EMBL/GenBank/DDBJ whole genome shotgun (WGS) entry which is preliminary data.</text>
</comment>
<keyword evidence="4" id="KW-1185">Reference proteome</keyword>
<feature type="region of interest" description="Disordered" evidence="1">
    <location>
        <begin position="97"/>
        <end position="138"/>
    </location>
</feature>
<protein>
    <submittedName>
        <fullName evidence="3">Uncharacterized protein</fullName>
    </submittedName>
</protein>
<feature type="transmembrane region" description="Helical" evidence="2">
    <location>
        <begin position="34"/>
        <end position="56"/>
    </location>
</feature>
<reference evidence="3" key="1">
    <citation type="submission" date="2023-06" db="EMBL/GenBank/DDBJ databases">
        <title>Egi l300058.</title>
        <authorList>
            <person name="Gao L."/>
            <person name="Fang B.-Z."/>
            <person name="Li W.-J."/>
        </authorList>
    </citation>
    <scope>NUCLEOTIDE SEQUENCE</scope>
    <source>
        <strain evidence="3">EGI L300058</strain>
    </source>
</reference>
<organism evidence="3 4">
    <name type="scientific">Demequina muriae</name>
    <dbReference type="NCBI Taxonomy" id="3051664"/>
    <lineage>
        <taxon>Bacteria</taxon>
        <taxon>Bacillati</taxon>
        <taxon>Actinomycetota</taxon>
        <taxon>Actinomycetes</taxon>
        <taxon>Micrococcales</taxon>
        <taxon>Demequinaceae</taxon>
        <taxon>Demequina</taxon>
    </lineage>
</organism>
<accession>A0ABT8GFW1</accession>
<keyword evidence="2" id="KW-0472">Membrane</keyword>
<name>A0ABT8GFW1_9MICO</name>
<gene>
    <name evidence="3" type="ORF">QQX02_05255</name>
</gene>
<evidence type="ECO:0000313" key="3">
    <source>
        <dbReference type="EMBL" id="MDN4480327.1"/>
    </source>
</evidence>
<dbReference type="EMBL" id="JAUHQA010000001">
    <property type="protein sequence ID" value="MDN4480327.1"/>
    <property type="molecule type" value="Genomic_DNA"/>
</dbReference>
<evidence type="ECO:0000256" key="1">
    <source>
        <dbReference type="SAM" id="MobiDB-lite"/>
    </source>
</evidence>
<dbReference type="Proteomes" id="UP001172708">
    <property type="component" value="Unassembled WGS sequence"/>
</dbReference>
<sequence length="138" mass="14010">MSDAPRPPEPEDTPSEDELRRISMPARLRRAPRFGRVVGTGVTAGFVAGALCGLLLPNSTGVGRGMVAILVGLGFALIGGMVTGLIAIGLDRGTPRYLKTAPASAWPPPAPGDAAADSAPASAAGEPATPSTPDEERR</sequence>
<evidence type="ECO:0000256" key="2">
    <source>
        <dbReference type="SAM" id="Phobius"/>
    </source>
</evidence>
<evidence type="ECO:0000313" key="4">
    <source>
        <dbReference type="Proteomes" id="UP001172708"/>
    </source>
</evidence>
<keyword evidence="2" id="KW-0812">Transmembrane</keyword>
<keyword evidence="2" id="KW-1133">Transmembrane helix</keyword>
<dbReference type="RefSeq" id="WP_301141697.1">
    <property type="nucleotide sequence ID" value="NZ_JAUHQA010000001.1"/>
</dbReference>
<feature type="transmembrane region" description="Helical" evidence="2">
    <location>
        <begin position="68"/>
        <end position="90"/>
    </location>
</feature>
<proteinExistence type="predicted"/>
<feature type="compositionally biased region" description="Low complexity" evidence="1">
    <location>
        <begin position="112"/>
        <end position="132"/>
    </location>
</feature>